<dbReference type="RefSeq" id="WP_237381710.1">
    <property type="nucleotide sequence ID" value="NZ_CP071793.1"/>
</dbReference>
<comment type="catalytic activity">
    <reaction evidence="21">
        <text>(2E)-octenoyl-CoA + NADPH + H(+) = octanoyl-CoA + NADP(+)</text>
        <dbReference type="Rhea" id="RHEA:44952"/>
        <dbReference type="ChEBI" id="CHEBI:15378"/>
        <dbReference type="ChEBI" id="CHEBI:57386"/>
        <dbReference type="ChEBI" id="CHEBI:57783"/>
        <dbReference type="ChEBI" id="CHEBI:58349"/>
        <dbReference type="ChEBI" id="CHEBI:62242"/>
    </reaction>
    <physiologicalReaction direction="left-to-right" evidence="21">
        <dbReference type="Rhea" id="RHEA:44953"/>
    </physiologicalReaction>
</comment>
<evidence type="ECO:0000256" key="19">
    <source>
        <dbReference type="ARBA" id="ARBA00049251"/>
    </source>
</evidence>
<dbReference type="PANTHER" id="PTHR24317">
    <property type="entry name" value="PEROXISOMAL TRANS-2-ENOYL-COA REDUCTASE"/>
    <property type="match status" value="1"/>
</dbReference>
<dbReference type="FunFam" id="3.40.50.720:FF:000084">
    <property type="entry name" value="Short-chain dehydrogenase reductase"/>
    <property type="match status" value="1"/>
</dbReference>
<dbReference type="GO" id="GO:0019166">
    <property type="term" value="F:trans-2-enoyl-CoA reductase (NADPH) activity"/>
    <property type="evidence" value="ECO:0007669"/>
    <property type="project" value="UniProtKB-EC"/>
</dbReference>
<comment type="subcellular location">
    <subcellularLocation>
        <location evidence="1">Peroxisome</location>
    </subcellularLocation>
</comment>
<dbReference type="PANTHER" id="PTHR24317:SF7">
    <property type="entry name" value="PEROXISOMAL TRANS-2-ENOYL-COA REDUCTASE"/>
    <property type="match status" value="1"/>
</dbReference>
<dbReference type="Proteomes" id="UP000663929">
    <property type="component" value="Chromosome"/>
</dbReference>
<evidence type="ECO:0000256" key="9">
    <source>
        <dbReference type="ARBA" id="ARBA00023098"/>
    </source>
</evidence>
<reference evidence="23" key="1">
    <citation type="submission" date="2021-03" db="EMBL/GenBank/DDBJ databases">
        <title>Acanthopleuribacteraceae sp. M133.</title>
        <authorList>
            <person name="Wang G."/>
        </authorList>
    </citation>
    <scope>NUCLEOTIDE SEQUENCE</scope>
    <source>
        <strain evidence="23">M133</strain>
    </source>
</reference>
<dbReference type="SUPFAM" id="SSF51735">
    <property type="entry name" value="NAD(P)-binding Rossmann-fold domains"/>
    <property type="match status" value="1"/>
</dbReference>
<evidence type="ECO:0000256" key="5">
    <source>
        <dbReference type="ARBA" id="ARBA00022553"/>
    </source>
</evidence>
<evidence type="ECO:0000256" key="7">
    <source>
        <dbReference type="ARBA" id="ARBA00022857"/>
    </source>
</evidence>
<evidence type="ECO:0000256" key="18">
    <source>
        <dbReference type="ARBA" id="ARBA00049108"/>
    </source>
</evidence>
<dbReference type="PRINTS" id="PR00081">
    <property type="entry name" value="GDHRDH"/>
</dbReference>
<evidence type="ECO:0000256" key="2">
    <source>
        <dbReference type="ARBA" id="ARBA00005189"/>
    </source>
</evidence>
<dbReference type="AlphaFoldDB" id="A0A8A4TR65"/>
<keyword evidence="7" id="KW-0521">NADP</keyword>
<dbReference type="PRINTS" id="PR00080">
    <property type="entry name" value="SDRFAMILY"/>
</dbReference>
<evidence type="ECO:0000313" key="24">
    <source>
        <dbReference type="Proteomes" id="UP000663929"/>
    </source>
</evidence>
<dbReference type="InterPro" id="IPR002347">
    <property type="entry name" value="SDR_fam"/>
</dbReference>
<evidence type="ECO:0000256" key="15">
    <source>
        <dbReference type="ARBA" id="ARBA00041063"/>
    </source>
</evidence>
<sequence length="290" mass="30941">MSTTSSIQTIFRDHLFAGKSALITGGGTGIGLRCARELARLGAKVVLAGRTREKLEQAVAGISEQGGEAHAVVCNIREAEDIESGIAESIRLMGGLDLLVNNAGGQFPSPAEDIPRKGWNAVIDTNLTGTFFTTQEAFRQHMRSHGGAVVNIIADMWQGFPMMAHTGAARAGVDNLTKTLANEWGRHGIRINAVAPGIIETSGLERYDPMVRPFIEEAAKNNQTRRMGTEAEVAAAVTFLLSPAASYITGVTLRVDGGQSIFHPLCPPQGDGKMPVFEDTFDRVQDGSVP</sequence>
<protein>
    <recommendedName>
        <fullName evidence="15">Peroxisomal trans-2-enoyl-CoA reductase</fullName>
        <ecNumber evidence="14">1.3.1.38</ecNumber>
    </recommendedName>
</protein>
<keyword evidence="24" id="KW-1185">Reference proteome</keyword>
<evidence type="ECO:0000256" key="12">
    <source>
        <dbReference type="ARBA" id="ARBA00037124"/>
    </source>
</evidence>
<keyword evidence="9" id="KW-0443">Lipid metabolism</keyword>
<evidence type="ECO:0000256" key="17">
    <source>
        <dbReference type="ARBA" id="ARBA00048686"/>
    </source>
</evidence>
<proteinExistence type="inferred from homology"/>
<comment type="similarity">
    <text evidence="3">Belongs to the short-chain dehydrogenases/reductases (SDR) family.</text>
</comment>
<dbReference type="SMART" id="SM00822">
    <property type="entry name" value="PKS_KR"/>
    <property type="match status" value="1"/>
</dbReference>
<dbReference type="InterPro" id="IPR036291">
    <property type="entry name" value="NAD(P)-bd_dom_sf"/>
</dbReference>
<comment type="subunit">
    <text evidence="13">Interacts with PEX5, probably required to target it into peroxisomes.</text>
</comment>
<dbReference type="InterPro" id="IPR057326">
    <property type="entry name" value="KR_dom"/>
</dbReference>
<evidence type="ECO:0000256" key="3">
    <source>
        <dbReference type="ARBA" id="ARBA00006484"/>
    </source>
</evidence>
<dbReference type="Gene3D" id="3.40.50.720">
    <property type="entry name" value="NAD(P)-binding Rossmann-like Domain"/>
    <property type="match status" value="1"/>
</dbReference>
<evidence type="ECO:0000256" key="4">
    <source>
        <dbReference type="ARBA" id="ARBA00022516"/>
    </source>
</evidence>
<dbReference type="GO" id="GO:0006633">
    <property type="term" value="P:fatty acid biosynthetic process"/>
    <property type="evidence" value="ECO:0007669"/>
    <property type="project" value="UniProtKB-KW"/>
</dbReference>
<dbReference type="EMBL" id="CP071793">
    <property type="protein sequence ID" value="QTD51582.1"/>
    <property type="molecule type" value="Genomic_DNA"/>
</dbReference>
<keyword evidence="11" id="KW-0275">Fatty acid biosynthesis</keyword>
<evidence type="ECO:0000256" key="16">
    <source>
        <dbReference type="ARBA" id="ARBA00047570"/>
    </source>
</evidence>
<comment type="catalytic activity">
    <reaction evidence="18">
        <text>(2E)-hexenoyl-CoA + NADPH + H(+) = hexanoyl-CoA + NADP(+)</text>
        <dbReference type="Rhea" id="RHEA:44956"/>
        <dbReference type="ChEBI" id="CHEBI:15378"/>
        <dbReference type="ChEBI" id="CHEBI:57783"/>
        <dbReference type="ChEBI" id="CHEBI:58349"/>
        <dbReference type="ChEBI" id="CHEBI:62077"/>
        <dbReference type="ChEBI" id="CHEBI:62620"/>
    </reaction>
    <physiologicalReaction direction="left-to-right" evidence="18">
        <dbReference type="Rhea" id="RHEA:44957"/>
    </physiologicalReaction>
</comment>
<comment type="catalytic activity">
    <reaction evidence="16">
        <text>(2E)-dodecenoyl-CoA + NADPH + H(+) = dodecanoyl-CoA + NADP(+)</text>
        <dbReference type="Rhea" id="RHEA:44964"/>
        <dbReference type="ChEBI" id="CHEBI:15378"/>
        <dbReference type="ChEBI" id="CHEBI:57330"/>
        <dbReference type="ChEBI" id="CHEBI:57375"/>
        <dbReference type="ChEBI" id="CHEBI:57783"/>
        <dbReference type="ChEBI" id="CHEBI:58349"/>
    </reaction>
    <physiologicalReaction direction="left-to-right" evidence="16">
        <dbReference type="Rhea" id="RHEA:44965"/>
    </physiologicalReaction>
</comment>
<organism evidence="23 24">
    <name type="scientific">Sulfidibacter corallicola</name>
    <dbReference type="NCBI Taxonomy" id="2818388"/>
    <lineage>
        <taxon>Bacteria</taxon>
        <taxon>Pseudomonadati</taxon>
        <taxon>Acidobacteriota</taxon>
        <taxon>Holophagae</taxon>
        <taxon>Acanthopleuribacterales</taxon>
        <taxon>Acanthopleuribacteraceae</taxon>
        <taxon>Sulfidibacter</taxon>
    </lineage>
</organism>
<evidence type="ECO:0000256" key="20">
    <source>
        <dbReference type="ARBA" id="ARBA00049386"/>
    </source>
</evidence>
<evidence type="ECO:0000256" key="14">
    <source>
        <dbReference type="ARBA" id="ARBA00038849"/>
    </source>
</evidence>
<dbReference type="EC" id="1.3.1.38" evidence="14"/>
<evidence type="ECO:0000256" key="21">
    <source>
        <dbReference type="ARBA" id="ARBA00049559"/>
    </source>
</evidence>
<evidence type="ECO:0000259" key="22">
    <source>
        <dbReference type="SMART" id="SM00822"/>
    </source>
</evidence>
<accession>A0A8A4TR65</accession>
<evidence type="ECO:0000256" key="6">
    <source>
        <dbReference type="ARBA" id="ARBA00022832"/>
    </source>
</evidence>
<evidence type="ECO:0000313" key="23">
    <source>
        <dbReference type="EMBL" id="QTD51582.1"/>
    </source>
</evidence>
<comment type="function">
    <text evidence="12">Participates in chain elongation of fatty acids. Catalyzes the reduction of trans-2-enoyl-CoAs of varying chain lengths from 6:1 to 16:1, having maximum activity with 10:1 CoA. Has no 2,4-dienoyl-CoA reductase activity.</text>
</comment>
<gene>
    <name evidence="23" type="ORF">J3U87_03855</name>
</gene>
<evidence type="ECO:0000256" key="8">
    <source>
        <dbReference type="ARBA" id="ARBA00023002"/>
    </source>
</evidence>
<dbReference type="Pfam" id="PF13561">
    <property type="entry name" value="adh_short_C2"/>
    <property type="match status" value="1"/>
</dbReference>
<keyword evidence="6" id="KW-0276">Fatty acid metabolism</keyword>
<comment type="catalytic activity">
    <reaction evidence="20">
        <text>(2E)-decenoyl-CoA + NADPH + H(+) = decanoyl-CoA + NADP(+)</text>
        <dbReference type="Rhea" id="RHEA:44960"/>
        <dbReference type="ChEBI" id="CHEBI:15378"/>
        <dbReference type="ChEBI" id="CHEBI:57783"/>
        <dbReference type="ChEBI" id="CHEBI:58349"/>
        <dbReference type="ChEBI" id="CHEBI:61406"/>
        <dbReference type="ChEBI" id="CHEBI:61430"/>
    </reaction>
    <physiologicalReaction direction="left-to-right" evidence="20">
        <dbReference type="Rhea" id="RHEA:44961"/>
    </physiologicalReaction>
</comment>
<keyword evidence="5" id="KW-0597">Phosphoprotein</keyword>
<evidence type="ECO:0000256" key="13">
    <source>
        <dbReference type="ARBA" id="ARBA00038622"/>
    </source>
</evidence>
<evidence type="ECO:0000256" key="11">
    <source>
        <dbReference type="ARBA" id="ARBA00023160"/>
    </source>
</evidence>
<keyword evidence="8" id="KW-0560">Oxidoreductase</keyword>
<dbReference type="KEGG" id="scor:J3U87_03855"/>
<evidence type="ECO:0000256" key="10">
    <source>
        <dbReference type="ARBA" id="ARBA00023140"/>
    </source>
</evidence>
<comment type="catalytic activity">
    <reaction evidence="17">
        <text>(2E)-tetradecenoyl-CoA + NADPH + H(+) = tetradecanoyl-CoA + NADP(+)</text>
        <dbReference type="Rhea" id="RHEA:44968"/>
        <dbReference type="ChEBI" id="CHEBI:15378"/>
        <dbReference type="ChEBI" id="CHEBI:57385"/>
        <dbReference type="ChEBI" id="CHEBI:57783"/>
        <dbReference type="ChEBI" id="CHEBI:58349"/>
        <dbReference type="ChEBI" id="CHEBI:61405"/>
    </reaction>
    <physiologicalReaction direction="left-to-right" evidence="17">
        <dbReference type="Rhea" id="RHEA:44969"/>
    </physiologicalReaction>
</comment>
<evidence type="ECO:0000256" key="1">
    <source>
        <dbReference type="ARBA" id="ARBA00004275"/>
    </source>
</evidence>
<name>A0A8A4TR65_SULCO</name>
<feature type="domain" description="Ketoreductase" evidence="22">
    <location>
        <begin position="19"/>
        <end position="160"/>
    </location>
</feature>
<keyword evidence="4" id="KW-0444">Lipid biosynthesis</keyword>
<comment type="catalytic activity">
    <reaction evidence="19">
        <text>a (2E)-enoyl-CoA + NADPH + H(+) = a 2,3-saturated acyl-CoA + NADP(+)</text>
        <dbReference type="Rhea" id="RHEA:33763"/>
        <dbReference type="ChEBI" id="CHEBI:15378"/>
        <dbReference type="ChEBI" id="CHEBI:57783"/>
        <dbReference type="ChEBI" id="CHEBI:58349"/>
        <dbReference type="ChEBI" id="CHEBI:58856"/>
        <dbReference type="ChEBI" id="CHEBI:65111"/>
        <dbReference type="EC" id="1.3.1.38"/>
    </reaction>
    <physiologicalReaction direction="left-to-right" evidence="19">
        <dbReference type="Rhea" id="RHEA:33764"/>
    </physiologicalReaction>
</comment>
<dbReference type="InterPro" id="IPR052388">
    <property type="entry name" value="Peroxisomal_t2-enoyl-CoA_red"/>
</dbReference>
<comment type="pathway">
    <text evidence="2">Lipid metabolism.</text>
</comment>
<keyword evidence="10" id="KW-0576">Peroxisome</keyword>